<dbReference type="PROSITE" id="PS00061">
    <property type="entry name" value="ADH_SHORT"/>
    <property type="match status" value="1"/>
</dbReference>
<organism evidence="5 6">
    <name type="scientific">Cytospora mali</name>
    <name type="common">Apple Valsa canker fungus</name>
    <name type="synonym">Valsa mali</name>
    <dbReference type="NCBI Taxonomy" id="578113"/>
    <lineage>
        <taxon>Eukaryota</taxon>
        <taxon>Fungi</taxon>
        <taxon>Dikarya</taxon>
        <taxon>Ascomycota</taxon>
        <taxon>Pezizomycotina</taxon>
        <taxon>Sordariomycetes</taxon>
        <taxon>Sordariomycetidae</taxon>
        <taxon>Diaporthales</taxon>
        <taxon>Cytosporaceae</taxon>
        <taxon>Cytospora</taxon>
    </lineage>
</organism>
<dbReference type="PANTHER" id="PTHR44169">
    <property type="entry name" value="NADPH-DEPENDENT 1-ACYLDIHYDROXYACETONE PHOSPHATE REDUCTASE"/>
    <property type="match status" value="1"/>
</dbReference>
<evidence type="ECO:0000256" key="4">
    <source>
        <dbReference type="RuleBase" id="RU000363"/>
    </source>
</evidence>
<keyword evidence="2" id="KW-0521">NADP</keyword>
<accession>A0A194UPA8</accession>
<sequence>MSRKSVLVTGCSAGGLGYALAKAFYNAGLHVFATARDPTKVPEPFKDIKKLGERDNDGEWEVLSLDVTSQESLDSCVRQVVENTEGRGLDVLVNNAGGAIFGPLVHASIEEARRVYDVNVWGLLAVTKEFVPLLVQAEGVIVNISSIAGAVPLAWQGIYNSSKASVTHLSETFRIELAPLGVRVVTAMVGSVDTQIYQKYDVAMPADSWYKSVETFIKTQSRGKFQEQFNEPIDQVAHNLVADTLNGRQGKIWRGGDAGMAKYASWLLPTWLFERILHQGRGIYELKKSK</sequence>
<evidence type="ECO:0000256" key="1">
    <source>
        <dbReference type="ARBA" id="ARBA00006484"/>
    </source>
</evidence>
<dbReference type="PRINTS" id="PR00080">
    <property type="entry name" value="SDRFAMILY"/>
</dbReference>
<dbReference type="CDD" id="cd05374">
    <property type="entry name" value="17beta-HSD-like_SDR_c"/>
    <property type="match status" value="1"/>
</dbReference>
<dbReference type="GO" id="GO:0019433">
    <property type="term" value="P:triglyceride catabolic process"/>
    <property type="evidence" value="ECO:0007669"/>
    <property type="project" value="TreeGrafter"/>
</dbReference>
<dbReference type="STRING" id="694573.A0A194UPA8"/>
<dbReference type="OrthoDB" id="2102561at2759"/>
<dbReference type="GO" id="GO:0004806">
    <property type="term" value="F:triacylglycerol lipase activity"/>
    <property type="evidence" value="ECO:0007669"/>
    <property type="project" value="TreeGrafter"/>
</dbReference>
<dbReference type="InterPro" id="IPR036291">
    <property type="entry name" value="NAD(P)-bd_dom_sf"/>
</dbReference>
<dbReference type="GO" id="GO:0006654">
    <property type="term" value="P:phosphatidic acid biosynthetic process"/>
    <property type="evidence" value="ECO:0007669"/>
    <property type="project" value="TreeGrafter"/>
</dbReference>
<dbReference type="InterPro" id="IPR020904">
    <property type="entry name" value="Sc_DH/Rdtase_CS"/>
</dbReference>
<protein>
    <submittedName>
        <fullName evidence="5">NADPH-dependent 1-acyldihydroxyacetone phosphate reductase</fullName>
    </submittedName>
</protein>
<name>A0A194UPA8_CYTMA</name>
<evidence type="ECO:0000256" key="2">
    <source>
        <dbReference type="ARBA" id="ARBA00022857"/>
    </source>
</evidence>
<evidence type="ECO:0000256" key="3">
    <source>
        <dbReference type="ARBA" id="ARBA00023002"/>
    </source>
</evidence>
<evidence type="ECO:0000313" key="5">
    <source>
        <dbReference type="EMBL" id="KUI53499.1"/>
    </source>
</evidence>
<evidence type="ECO:0000313" key="6">
    <source>
        <dbReference type="Proteomes" id="UP000078576"/>
    </source>
</evidence>
<reference evidence="6" key="1">
    <citation type="submission" date="2014-12" db="EMBL/GenBank/DDBJ databases">
        <title>Genome Sequence of Valsa Canker Pathogens Uncovers a Specific Adaption of Colonization on Woody Bark.</title>
        <authorList>
            <person name="Yin Z."/>
            <person name="Liu H."/>
            <person name="Gao X."/>
            <person name="Li Z."/>
            <person name="Song N."/>
            <person name="Ke X."/>
            <person name="Dai Q."/>
            <person name="Wu Y."/>
            <person name="Sun Y."/>
            <person name="Xu J.-R."/>
            <person name="Kang Z.K."/>
            <person name="Wang L."/>
            <person name="Huang L."/>
        </authorList>
    </citation>
    <scope>NUCLEOTIDE SEQUENCE [LARGE SCALE GENOMIC DNA]</scope>
    <source>
        <strain evidence="6">SXYL134</strain>
    </source>
</reference>
<dbReference type="AlphaFoldDB" id="A0A194UPA8"/>
<dbReference type="InterPro" id="IPR002347">
    <property type="entry name" value="SDR_fam"/>
</dbReference>
<dbReference type="Gene3D" id="3.40.50.720">
    <property type="entry name" value="NAD(P)-binding Rossmann-like Domain"/>
    <property type="match status" value="1"/>
</dbReference>
<dbReference type="PRINTS" id="PR00081">
    <property type="entry name" value="GDHRDH"/>
</dbReference>
<dbReference type="SUPFAM" id="SSF51735">
    <property type="entry name" value="NAD(P)-binding Rossmann-fold domains"/>
    <property type="match status" value="1"/>
</dbReference>
<dbReference type="Pfam" id="PF00106">
    <property type="entry name" value="adh_short"/>
    <property type="match status" value="1"/>
</dbReference>
<dbReference type="Proteomes" id="UP000078576">
    <property type="component" value="Unassembled WGS sequence"/>
</dbReference>
<dbReference type="GO" id="GO:0000140">
    <property type="term" value="F:acylglycerone-phosphate reductase (NADP+) activity"/>
    <property type="evidence" value="ECO:0007669"/>
    <property type="project" value="TreeGrafter"/>
</dbReference>
<keyword evidence="6" id="KW-1185">Reference proteome</keyword>
<proteinExistence type="inferred from homology"/>
<dbReference type="EMBL" id="KN714669">
    <property type="protein sequence ID" value="KUI53499.1"/>
    <property type="molecule type" value="Genomic_DNA"/>
</dbReference>
<dbReference type="PANTHER" id="PTHR44169:SF6">
    <property type="entry name" value="NADPH-DEPENDENT 1-ACYLDIHYDROXYACETONE PHOSPHATE REDUCTASE"/>
    <property type="match status" value="1"/>
</dbReference>
<dbReference type="GO" id="GO:0005811">
    <property type="term" value="C:lipid droplet"/>
    <property type="evidence" value="ECO:0007669"/>
    <property type="project" value="TreeGrafter"/>
</dbReference>
<dbReference type="GO" id="GO:0005783">
    <property type="term" value="C:endoplasmic reticulum"/>
    <property type="evidence" value="ECO:0007669"/>
    <property type="project" value="TreeGrafter"/>
</dbReference>
<keyword evidence="3" id="KW-0560">Oxidoreductase</keyword>
<gene>
    <name evidence="5" type="ORF">VP1G_01034</name>
</gene>
<comment type="similarity">
    <text evidence="1 4">Belongs to the short-chain dehydrogenases/reductases (SDR) family.</text>
</comment>